<dbReference type="InterPro" id="IPR014596">
    <property type="entry name" value="UCP035836"/>
</dbReference>
<dbReference type="PANTHER" id="PTHR44216">
    <property type="entry name" value="PROTEIN O-MANNOSYL-TRANSFERASE TMTC2"/>
    <property type="match status" value="1"/>
</dbReference>
<dbReference type="Pfam" id="PF07721">
    <property type="entry name" value="TPR_4"/>
    <property type="match status" value="3"/>
</dbReference>
<dbReference type="InterPro" id="IPR019734">
    <property type="entry name" value="TPR_rpt"/>
</dbReference>
<evidence type="ECO:0000256" key="4">
    <source>
        <dbReference type="SAM" id="SignalP"/>
    </source>
</evidence>
<gene>
    <name evidence="5" type="primary">tadD</name>
    <name evidence="5" type="ORF">KL86PLE_41148</name>
</gene>
<protein>
    <submittedName>
        <fullName evidence="5">Pilus assembly protein TadD</fullName>
    </submittedName>
</protein>
<evidence type="ECO:0000256" key="3">
    <source>
        <dbReference type="PROSITE-ProRule" id="PRU00339"/>
    </source>
</evidence>
<proteinExistence type="predicted"/>
<dbReference type="AlphaFoldDB" id="A0A212LIH7"/>
<dbReference type="SUPFAM" id="SSF48452">
    <property type="entry name" value="TPR-like"/>
    <property type="match status" value="1"/>
</dbReference>
<dbReference type="PANTHER" id="PTHR44216:SF3">
    <property type="entry name" value="PROTEIN O-MANNOSYL-TRANSFERASE TMTC2"/>
    <property type="match status" value="1"/>
</dbReference>
<organism evidence="5">
    <name type="scientific">uncultured Pleomorphomonas sp</name>
    <dbReference type="NCBI Taxonomy" id="442121"/>
    <lineage>
        <taxon>Bacteria</taxon>
        <taxon>Pseudomonadati</taxon>
        <taxon>Pseudomonadota</taxon>
        <taxon>Alphaproteobacteria</taxon>
        <taxon>Hyphomicrobiales</taxon>
        <taxon>Pleomorphomonadaceae</taxon>
        <taxon>Pleomorphomonas</taxon>
        <taxon>environmental samples</taxon>
    </lineage>
</organism>
<keyword evidence="2 3" id="KW-0802">TPR repeat</keyword>
<dbReference type="InterPro" id="IPR011990">
    <property type="entry name" value="TPR-like_helical_dom_sf"/>
</dbReference>
<dbReference type="PIRSF" id="PIRSF035836">
    <property type="entry name" value="UCP035836"/>
    <property type="match status" value="1"/>
</dbReference>
<dbReference type="GO" id="GO:0042802">
    <property type="term" value="F:identical protein binding"/>
    <property type="evidence" value="ECO:0007669"/>
    <property type="project" value="InterPro"/>
</dbReference>
<feature type="chain" id="PRO_5012826683" evidence="4">
    <location>
        <begin position="21"/>
        <end position="261"/>
    </location>
</feature>
<dbReference type="InterPro" id="IPR052384">
    <property type="entry name" value="TMTC_O-mannosyltransferase"/>
</dbReference>
<dbReference type="PROSITE" id="PS50005">
    <property type="entry name" value="TPR"/>
    <property type="match status" value="1"/>
</dbReference>
<evidence type="ECO:0000256" key="2">
    <source>
        <dbReference type="ARBA" id="ARBA00022803"/>
    </source>
</evidence>
<dbReference type="RefSeq" id="WP_288197258.1">
    <property type="nucleotide sequence ID" value="NZ_LT608334.1"/>
</dbReference>
<feature type="repeat" description="TPR" evidence="3">
    <location>
        <begin position="137"/>
        <end position="170"/>
    </location>
</feature>
<evidence type="ECO:0000313" key="5">
    <source>
        <dbReference type="EMBL" id="SCM77343.1"/>
    </source>
</evidence>
<feature type="signal peptide" evidence="4">
    <location>
        <begin position="1"/>
        <end position="20"/>
    </location>
</feature>
<dbReference type="EMBL" id="FMJD01000008">
    <property type="protein sequence ID" value="SCM77343.1"/>
    <property type="molecule type" value="Genomic_DNA"/>
</dbReference>
<dbReference type="Pfam" id="PF07719">
    <property type="entry name" value="TPR_2"/>
    <property type="match status" value="1"/>
</dbReference>
<dbReference type="Gene3D" id="1.25.40.10">
    <property type="entry name" value="Tetratricopeptide repeat domain"/>
    <property type="match status" value="1"/>
</dbReference>
<reference evidence="5" key="1">
    <citation type="submission" date="2016-08" db="EMBL/GenBank/DDBJ databases">
        <authorList>
            <person name="Seilhamer J.J."/>
        </authorList>
    </citation>
    <scope>NUCLEOTIDE SEQUENCE</scope>
    <source>
        <strain evidence="5">86</strain>
    </source>
</reference>
<dbReference type="GO" id="GO:0035269">
    <property type="term" value="P:protein O-linked glycosylation via mannose"/>
    <property type="evidence" value="ECO:0007669"/>
    <property type="project" value="TreeGrafter"/>
</dbReference>
<keyword evidence="1" id="KW-0677">Repeat</keyword>
<sequence length="261" mass="27798">MLLSVRRPALLALLLPLALAAAGCANNRPVITTRGDVSVTGSVDRMTDAQIAAAASAWGQRYDADPKSRTNILNYAAALRLGGRTDQAVAVLEKGMVASQNDPEMSAAYGKALAANGNFDQALRVIRQTQQPDRPDWKLYSAEGAILDQQGNPAEARAAYQKALQIAPREASIYNNLALSYLLAGDVANAEKTLRQAAALPGATSRIRQNLALVLGLQGKFKEADAIARQELDPAQAEANVAYLKSMLSQANTWKEARAQG</sequence>
<accession>A0A212LIH7</accession>
<dbReference type="PROSITE" id="PS51257">
    <property type="entry name" value="PROKAR_LIPOPROTEIN"/>
    <property type="match status" value="1"/>
</dbReference>
<evidence type="ECO:0000256" key="1">
    <source>
        <dbReference type="ARBA" id="ARBA00022737"/>
    </source>
</evidence>
<dbReference type="GO" id="GO:0000030">
    <property type="term" value="F:mannosyltransferase activity"/>
    <property type="evidence" value="ECO:0007669"/>
    <property type="project" value="TreeGrafter"/>
</dbReference>
<keyword evidence="4" id="KW-0732">Signal</keyword>
<dbReference type="SMART" id="SM00028">
    <property type="entry name" value="TPR"/>
    <property type="match status" value="2"/>
</dbReference>
<dbReference type="Pfam" id="PF13181">
    <property type="entry name" value="TPR_8"/>
    <property type="match status" value="1"/>
</dbReference>
<name>A0A212LIH7_9HYPH</name>
<dbReference type="InterPro" id="IPR011717">
    <property type="entry name" value="TPR-4"/>
</dbReference>
<dbReference type="InterPro" id="IPR013105">
    <property type="entry name" value="TPR_2"/>
</dbReference>